<dbReference type="HOGENOM" id="CLU_099720_0_0_2"/>
<evidence type="ECO:0000313" key="1">
    <source>
        <dbReference type="EMBL" id="AEG17113.1"/>
    </source>
</evidence>
<dbReference type="Proteomes" id="UP000009231">
    <property type="component" value="Chromosome"/>
</dbReference>
<accession>F6D7N4</accession>
<gene>
    <name evidence="1" type="ordered locus">MSWAN_0065</name>
</gene>
<keyword evidence="2" id="KW-1185">Reference proteome</keyword>
<dbReference type="EMBL" id="CP002772">
    <property type="protein sequence ID" value="AEG17113.1"/>
    <property type="molecule type" value="Genomic_DNA"/>
</dbReference>
<dbReference type="AlphaFoldDB" id="F6D7N4"/>
<reference evidence="1 2" key="1">
    <citation type="journal article" date="2014" name="Int. J. Syst. Evol. Microbiol.">
        <title>Methanobacterium paludis sp. nov. and a novel strain of Methanobacterium lacus isolated from northern peatlands.</title>
        <authorList>
            <person name="Cadillo-Quiroz H."/>
            <person name="Brauer S.L."/>
            <person name="Goodson N."/>
            <person name="Yavitt J.B."/>
            <person name="Zinder S.H."/>
        </authorList>
    </citation>
    <scope>NUCLEOTIDE SEQUENCE [LARGE SCALE GENOMIC DNA]</scope>
    <source>
        <strain evidence="2">DSM 25820 / JCM 18151 / SWAN1</strain>
    </source>
</reference>
<organism evidence="1 2">
    <name type="scientific">Methanobacterium paludis (strain DSM 25820 / JCM 18151 / SWAN1)</name>
    <dbReference type="NCBI Taxonomy" id="868131"/>
    <lineage>
        <taxon>Archaea</taxon>
        <taxon>Methanobacteriati</taxon>
        <taxon>Methanobacteriota</taxon>
        <taxon>Methanomada group</taxon>
        <taxon>Methanobacteria</taxon>
        <taxon>Methanobacteriales</taxon>
        <taxon>Methanobacteriaceae</taxon>
        <taxon>Methanobacterium</taxon>
    </lineage>
</organism>
<dbReference type="eggNOG" id="arCOG06479">
    <property type="taxonomic scope" value="Archaea"/>
</dbReference>
<proteinExistence type="predicted"/>
<evidence type="ECO:0000313" key="2">
    <source>
        <dbReference type="Proteomes" id="UP000009231"/>
    </source>
</evidence>
<sequence>MKNLFLLLLIFGIMGTSLLINQNVGGVDISQITNFKTFESPMILGKTDYGYVERGGPYGNISSPIKVAYITGVHPLEFDAHDAILEAVITNDNSLKYCYYIYRVHVTQDAADYNKGRINGQKLAYDYVVPDIKSHKFDLAVDVHSNRGVYKDKIFVDVPANDKISREYAFEIAEKISWLTFYVPPPEKGPTSGSYVTLPLINSGIPTFVYETYMYEPYSTTLEHAVDFVQNLDKISIR</sequence>
<dbReference type="STRING" id="868131.MSWAN_0065"/>
<name>F6D7N4_METPW</name>
<protein>
    <submittedName>
        <fullName evidence="1">Uncharacterized protein</fullName>
    </submittedName>
</protein>
<dbReference type="KEGG" id="mew:MSWAN_0065"/>